<comment type="caution">
    <text evidence="2">The sequence shown here is derived from an EMBL/GenBank/DDBJ whole genome shotgun (WGS) entry which is preliminary data.</text>
</comment>
<reference evidence="2" key="1">
    <citation type="submission" date="2021-01" db="EMBL/GenBank/DDBJ databases">
        <authorList>
            <person name="Kaushik A."/>
        </authorList>
    </citation>
    <scope>NUCLEOTIDE SEQUENCE</scope>
    <source>
        <strain evidence="2">AG1-1C</strain>
    </source>
</reference>
<evidence type="ECO:0000256" key="1">
    <source>
        <dbReference type="SAM" id="MobiDB-lite"/>
    </source>
</evidence>
<dbReference type="Proteomes" id="UP000663846">
    <property type="component" value="Unassembled WGS sequence"/>
</dbReference>
<organism evidence="2 3">
    <name type="scientific">Rhizoctonia solani</name>
    <dbReference type="NCBI Taxonomy" id="456999"/>
    <lineage>
        <taxon>Eukaryota</taxon>
        <taxon>Fungi</taxon>
        <taxon>Dikarya</taxon>
        <taxon>Basidiomycota</taxon>
        <taxon>Agaricomycotina</taxon>
        <taxon>Agaricomycetes</taxon>
        <taxon>Cantharellales</taxon>
        <taxon>Ceratobasidiaceae</taxon>
        <taxon>Rhizoctonia</taxon>
    </lineage>
</organism>
<protein>
    <submittedName>
        <fullName evidence="2">Uncharacterized protein</fullName>
    </submittedName>
</protein>
<dbReference type="AlphaFoldDB" id="A0A8H2XJT2"/>
<accession>A0A8H2XJT2</accession>
<sequence length="189" mass="21443">MIDLNSPPLSSDEIKPEEPVQAVTHARQVRHPPPRIPAKVLTADVPVHTSRSKTVLAQVPLAWPSIVEHDPKVNLSITRFLLSLQHLYDVYTAWGDHQAISDDVRDAFNDLVEQWHAVEDSYKDCCRASVKEAEDGLARIRRLCSSTLDHEGPNWILMKDNQLQFTGSVRDDVINKLKELHHIPKDQVL</sequence>
<evidence type="ECO:0000313" key="2">
    <source>
        <dbReference type="EMBL" id="CAE6425789.1"/>
    </source>
</evidence>
<feature type="region of interest" description="Disordered" evidence="1">
    <location>
        <begin position="1"/>
        <end position="34"/>
    </location>
</feature>
<name>A0A8H2XJT2_9AGAM</name>
<dbReference type="EMBL" id="CAJMWS010000324">
    <property type="protein sequence ID" value="CAE6425789.1"/>
    <property type="molecule type" value="Genomic_DNA"/>
</dbReference>
<evidence type="ECO:0000313" key="3">
    <source>
        <dbReference type="Proteomes" id="UP000663846"/>
    </source>
</evidence>
<gene>
    <name evidence="2" type="ORF">RDB_LOCUS96418</name>
</gene>
<proteinExistence type="predicted"/>